<dbReference type="InterPro" id="IPR036392">
    <property type="entry name" value="PLAT/LH2_dom_sf"/>
</dbReference>
<protein>
    <submittedName>
        <fullName evidence="1">Polycystin family receptor for egg jelly</fullName>
    </submittedName>
</protein>
<evidence type="ECO:0000313" key="2">
    <source>
        <dbReference type="Proteomes" id="UP000001645"/>
    </source>
</evidence>
<reference evidence="1" key="2">
    <citation type="submission" date="2025-08" db="UniProtKB">
        <authorList>
            <consortium name="Ensembl"/>
        </authorList>
    </citation>
    <scope>IDENTIFICATION</scope>
</reference>
<proteinExistence type="predicted"/>
<dbReference type="SUPFAM" id="SSF49723">
    <property type="entry name" value="Lipase/lipooxygenase domain (PLAT/LH2 domain)"/>
    <property type="match status" value="1"/>
</dbReference>
<evidence type="ECO:0000313" key="1">
    <source>
        <dbReference type="Ensembl" id="ENSMGAP00000030010.1"/>
    </source>
</evidence>
<dbReference type="GeneTree" id="ENSGT00940000162080"/>
<dbReference type="Proteomes" id="UP000001645">
    <property type="component" value="Chromosome 1"/>
</dbReference>
<accession>A0A803YE13</accession>
<dbReference type="GO" id="GO:0050982">
    <property type="term" value="P:detection of mechanical stimulus"/>
    <property type="evidence" value="ECO:0007669"/>
    <property type="project" value="TreeGrafter"/>
</dbReference>
<dbReference type="PANTHER" id="PTHR10877:SF185">
    <property type="entry name" value="POLYCYSTIN FAMILY RECEPTOR FOR EGG JELLY"/>
    <property type="match status" value="1"/>
</dbReference>
<reference evidence="1 2" key="1">
    <citation type="journal article" date="2010" name="PLoS Biol.">
        <title>Multi-platform next-generation sequencing of the domestic turkey (Meleagris gallopavo): genome assembly and analysis.</title>
        <authorList>
            <person name="Dalloul R.A."/>
            <person name="Long J.A."/>
            <person name="Zimin A.V."/>
            <person name="Aslam L."/>
            <person name="Beal K."/>
            <person name="Blomberg L.A."/>
            <person name="Bouffard P."/>
            <person name="Burt D.W."/>
            <person name="Crasta O."/>
            <person name="Crooijmans R.P."/>
            <person name="Cooper K."/>
            <person name="Coulombe R.A."/>
            <person name="De S."/>
            <person name="Delany M.E."/>
            <person name="Dodgson J.B."/>
            <person name="Dong J.J."/>
            <person name="Evans C."/>
            <person name="Frederickson K.M."/>
            <person name="Flicek P."/>
            <person name="Florea L."/>
            <person name="Folkerts O."/>
            <person name="Groenen M.A."/>
            <person name="Harkins T.T."/>
            <person name="Herrero J."/>
            <person name="Hoffmann S."/>
            <person name="Megens H.J."/>
            <person name="Jiang A."/>
            <person name="de Jong P."/>
            <person name="Kaiser P."/>
            <person name="Kim H."/>
            <person name="Kim K.W."/>
            <person name="Kim S."/>
            <person name="Langenberger D."/>
            <person name="Lee M.K."/>
            <person name="Lee T."/>
            <person name="Mane S."/>
            <person name="Marcais G."/>
            <person name="Marz M."/>
            <person name="McElroy A.P."/>
            <person name="Modise T."/>
            <person name="Nefedov M."/>
            <person name="Notredame C."/>
            <person name="Paton I.R."/>
            <person name="Payne W.S."/>
            <person name="Pertea G."/>
            <person name="Prickett D."/>
            <person name="Puiu D."/>
            <person name="Qioa D."/>
            <person name="Raineri E."/>
            <person name="Ruffier M."/>
            <person name="Salzberg S.L."/>
            <person name="Schatz M.C."/>
            <person name="Scheuring C."/>
            <person name="Schmidt C.J."/>
            <person name="Schroeder S."/>
            <person name="Searle S.M."/>
            <person name="Smith E.J."/>
            <person name="Smith J."/>
            <person name="Sonstegard T.S."/>
            <person name="Stadler P.F."/>
            <person name="Tafer H."/>
            <person name="Tu Z.J."/>
            <person name="Van Tassell C.P."/>
            <person name="Vilella A.J."/>
            <person name="Williams K.P."/>
            <person name="Yorke J.A."/>
            <person name="Zhang L."/>
            <person name="Zhang H.B."/>
            <person name="Zhang X."/>
            <person name="Zhang Y."/>
            <person name="Reed K.M."/>
        </authorList>
    </citation>
    <scope>NUCLEOTIDE SEQUENCE [LARGE SCALE GENOMIC DNA]</scope>
</reference>
<dbReference type="GO" id="GO:0016020">
    <property type="term" value="C:membrane"/>
    <property type="evidence" value="ECO:0007669"/>
    <property type="project" value="TreeGrafter"/>
</dbReference>
<sequence length="234" mass="27086">CSHANCFPRQSPWGGRHCHGNQQLENHFDEGRKLECCKCFLYHRSLQELVWHNNRGPSPGWFLSRAKVEHVSARKTWFFMCRKWLALDKGDGLLERTFSVTNPKAPLSRKDYFLIDLASGLKEGHLWLSVFAQVLPGTYSRLQRLSSCLTILLLNLFVNIMFFNANKNEESPRHLRYLRSIAIGIECALTRIPVEMIIKALFKYSQKNPQRNLPLLPGNLKTWRELLSQTPCCG</sequence>
<dbReference type="Ensembl" id="ENSMGAT00000023173.1">
    <property type="protein sequence ID" value="ENSMGAP00000030010.1"/>
    <property type="gene ID" value="ENSMGAG00000021590.1"/>
</dbReference>
<name>A0A803YE13_MELGA</name>
<dbReference type="PANTHER" id="PTHR10877">
    <property type="entry name" value="POLYCYSTIN FAMILY MEMBER"/>
    <property type="match status" value="1"/>
</dbReference>
<organism evidence="1 2">
    <name type="scientific">Meleagris gallopavo</name>
    <name type="common">Wild turkey</name>
    <dbReference type="NCBI Taxonomy" id="9103"/>
    <lineage>
        <taxon>Eukaryota</taxon>
        <taxon>Metazoa</taxon>
        <taxon>Chordata</taxon>
        <taxon>Craniata</taxon>
        <taxon>Vertebrata</taxon>
        <taxon>Euteleostomi</taxon>
        <taxon>Archelosauria</taxon>
        <taxon>Archosauria</taxon>
        <taxon>Dinosauria</taxon>
        <taxon>Saurischia</taxon>
        <taxon>Theropoda</taxon>
        <taxon>Coelurosauria</taxon>
        <taxon>Aves</taxon>
        <taxon>Neognathae</taxon>
        <taxon>Galloanserae</taxon>
        <taxon>Galliformes</taxon>
        <taxon>Phasianidae</taxon>
        <taxon>Meleagridinae</taxon>
        <taxon>Meleagris</taxon>
    </lineage>
</organism>
<reference evidence="1" key="3">
    <citation type="submission" date="2025-09" db="UniProtKB">
        <authorList>
            <consortium name="Ensembl"/>
        </authorList>
    </citation>
    <scope>IDENTIFICATION</scope>
</reference>
<dbReference type="InterPro" id="IPR051223">
    <property type="entry name" value="Polycystin"/>
</dbReference>
<dbReference type="Gene3D" id="2.60.60.20">
    <property type="entry name" value="PLAT/LH2 domain"/>
    <property type="match status" value="1"/>
</dbReference>
<dbReference type="AlphaFoldDB" id="A0A803YE13"/>
<dbReference type="GO" id="GO:0005262">
    <property type="term" value="F:calcium channel activity"/>
    <property type="evidence" value="ECO:0007669"/>
    <property type="project" value="TreeGrafter"/>
</dbReference>
<keyword evidence="2" id="KW-1185">Reference proteome</keyword>